<feature type="transmembrane region" description="Helical" evidence="7">
    <location>
        <begin position="262"/>
        <end position="281"/>
    </location>
</feature>
<evidence type="ECO:0000313" key="10">
    <source>
        <dbReference type="EMBL" id="MDI2091531.1"/>
    </source>
</evidence>
<dbReference type="PROSITE" id="PS50893">
    <property type="entry name" value="ABC_TRANSPORTER_2"/>
    <property type="match status" value="1"/>
</dbReference>
<dbReference type="InterPro" id="IPR003593">
    <property type="entry name" value="AAA+_ATPase"/>
</dbReference>
<accession>A0ABT6Q343</accession>
<evidence type="ECO:0000256" key="3">
    <source>
        <dbReference type="ARBA" id="ARBA00022741"/>
    </source>
</evidence>
<dbReference type="RefSeq" id="WP_281448621.1">
    <property type="nucleotide sequence ID" value="NZ_JASBAO010000001.1"/>
</dbReference>
<dbReference type="InterPro" id="IPR036640">
    <property type="entry name" value="ABC1_TM_sf"/>
</dbReference>
<dbReference type="InterPro" id="IPR011527">
    <property type="entry name" value="ABC1_TM_dom"/>
</dbReference>
<dbReference type="Proteomes" id="UP001431634">
    <property type="component" value="Unassembled WGS sequence"/>
</dbReference>
<sequence length="565" mass="62180">MISKDKKPILFRNYFSFAALASPIKWHLILGVILACIAAIGNFGLLFLSGWLLASAAVAGLGGTAIAKAFNIILPAAGVRFFAMLRIVARYLERVITHDGALRLTSLLRVNIFKHLIPLAPAGLINQRGGDILGRFITDTDLVSAYYTDVIIPFARAFICTIIFVFTFIWFSSFSALALTVGLFISCCVIPVCVYYLSYHHIQKTINYKNTLQTNFTEILQNLGEMLVLGIAPARMSDIQQTQYISDRNKWILDAIESAGRGINTIIMMLCILITLIQNVHEYHQGILTGPEIPMLILGTLAAFDVTFSLPLASQAAAKAYLSEQRLDDACKPTDFVSNTSSLSCSQPYDLYLDNVSFHYPNNPMKVFNQASLTIKQGEHIALVGPSGIGKSSLINLLFSFYPLSEGKITFGGVDTRKISTQDLSSIISVVTQDFHLFSGTIKENLLLANPQSTPTEIEEALRISQLYDFVSGLAEGLNTRIGNEGIRLSGGQAKRLSIAQGLIRKTPWLILDEPTEGLDPQTEYALMTALLKARPETTIIVITHRDAILPLMSRIITMENGDFL</sequence>
<evidence type="ECO:0000256" key="5">
    <source>
        <dbReference type="ARBA" id="ARBA00022989"/>
    </source>
</evidence>
<evidence type="ECO:0000259" key="8">
    <source>
        <dbReference type="PROSITE" id="PS50893"/>
    </source>
</evidence>
<evidence type="ECO:0000256" key="1">
    <source>
        <dbReference type="ARBA" id="ARBA00004651"/>
    </source>
</evidence>
<dbReference type="PANTHER" id="PTHR24221:SF653">
    <property type="entry name" value="TRANSPORT ATP-BINDING PROTEIN CYDC"/>
    <property type="match status" value="1"/>
</dbReference>
<keyword evidence="3" id="KW-0547">Nucleotide-binding</keyword>
<name>A0ABT6Q343_9PROT</name>
<dbReference type="Gene3D" id="3.40.50.300">
    <property type="entry name" value="P-loop containing nucleotide triphosphate hydrolases"/>
    <property type="match status" value="1"/>
</dbReference>
<keyword evidence="11" id="KW-1185">Reference proteome</keyword>
<reference evidence="10" key="1">
    <citation type="submission" date="2023-05" db="EMBL/GenBank/DDBJ databases">
        <title>Whole genome sequence of Commensalibacter sp.</title>
        <authorList>
            <person name="Charoenyingcharoen P."/>
            <person name="Yukphan P."/>
        </authorList>
    </citation>
    <scope>NUCLEOTIDE SEQUENCE</scope>
    <source>
        <strain evidence="10">TBRC 16381</strain>
    </source>
</reference>
<dbReference type="InterPro" id="IPR039421">
    <property type="entry name" value="Type_1_exporter"/>
</dbReference>
<dbReference type="EMBL" id="JASBAO010000001">
    <property type="protein sequence ID" value="MDI2091531.1"/>
    <property type="molecule type" value="Genomic_DNA"/>
</dbReference>
<feature type="transmembrane region" description="Helical" evidence="7">
    <location>
        <begin position="177"/>
        <end position="197"/>
    </location>
</feature>
<dbReference type="PROSITE" id="PS50929">
    <property type="entry name" value="ABC_TM1F"/>
    <property type="match status" value="1"/>
</dbReference>
<dbReference type="InterPro" id="IPR027417">
    <property type="entry name" value="P-loop_NTPase"/>
</dbReference>
<organism evidence="10 11">
    <name type="scientific">Commensalibacter oyaizuii</name>
    <dbReference type="NCBI Taxonomy" id="3043873"/>
    <lineage>
        <taxon>Bacteria</taxon>
        <taxon>Pseudomonadati</taxon>
        <taxon>Pseudomonadota</taxon>
        <taxon>Alphaproteobacteria</taxon>
        <taxon>Acetobacterales</taxon>
        <taxon>Acetobacteraceae</taxon>
    </lineage>
</organism>
<dbReference type="InterPro" id="IPR014223">
    <property type="entry name" value="ABC_CydC/D"/>
</dbReference>
<comment type="caution">
    <text evidence="10">The sequence shown here is derived from an EMBL/GenBank/DDBJ whole genome shotgun (WGS) entry which is preliminary data.</text>
</comment>
<gene>
    <name evidence="10" type="primary">cydC</name>
    <name evidence="10" type="ORF">QJV27_09170</name>
</gene>
<comment type="subcellular location">
    <subcellularLocation>
        <location evidence="1">Cell membrane</location>
        <topology evidence="1">Multi-pass membrane protein</topology>
    </subcellularLocation>
</comment>
<dbReference type="Pfam" id="PF00664">
    <property type="entry name" value="ABC_membrane"/>
    <property type="match status" value="1"/>
</dbReference>
<keyword evidence="4" id="KW-0067">ATP-binding</keyword>
<feature type="domain" description="ABC transmembrane type-1" evidence="9">
    <location>
        <begin position="29"/>
        <end position="304"/>
    </location>
</feature>
<evidence type="ECO:0000313" key="11">
    <source>
        <dbReference type="Proteomes" id="UP001431634"/>
    </source>
</evidence>
<keyword evidence="2 7" id="KW-0812">Transmembrane</keyword>
<evidence type="ECO:0000256" key="2">
    <source>
        <dbReference type="ARBA" id="ARBA00022692"/>
    </source>
</evidence>
<dbReference type="SMART" id="SM00382">
    <property type="entry name" value="AAA"/>
    <property type="match status" value="1"/>
</dbReference>
<keyword evidence="5 7" id="KW-1133">Transmembrane helix</keyword>
<evidence type="ECO:0000256" key="6">
    <source>
        <dbReference type="ARBA" id="ARBA00023136"/>
    </source>
</evidence>
<dbReference type="InterPro" id="IPR017871">
    <property type="entry name" value="ABC_transporter-like_CS"/>
</dbReference>
<proteinExistence type="predicted"/>
<feature type="domain" description="ABC transporter" evidence="8">
    <location>
        <begin position="351"/>
        <end position="565"/>
    </location>
</feature>
<dbReference type="InterPro" id="IPR003439">
    <property type="entry name" value="ABC_transporter-like_ATP-bd"/>
</dbReference>
<evidence type="ECO:0000256" key="4">
    <source>
        <dbReference type="ARBA" id="ARBA00022840"/>
    </source>
</evidence>
<dbReference type="Pfam" id="PF00005">
    <property type="entry name" value="ABC_tran"/>
    <property type="match status" value="1"/>
</dbReference>
<dbReference type="NCBIfam" id="TIGR02868">
    <property type="entry name" value="CydC"/>
    <property type="match status" value="1"/>
</dbReference>
<evidence type="ECO:0000259" key="9">
    <source>
        <dbReference type="PROSITE" id="PS50929"/>
    </source>
</evidence>
<feature type="transmembrane region" description="Helical" evidence="7">
    <location>
        <begin position="28"/>
        <end position="53"/>
    </location>
</feature>
<dbReference type="SUPFAM" id="SSF90123">
    <property type="entry name" value="ABC transporter transmembrane region"/>
    <property type="match status" value="1"/>
</dbReference>
<evidence type="ECO:0000256" key="7">
    <source>
        <dbReference type="SAM" id="Phobius"/>
    </source>
</evidence>
<dbReference type="CDD" id="cd03228">
    <property type="entry name" value="ABCC_MRP_Like"/>
    <property type="match status" value="1"/>
</dbReference>
<dbReference type="SUPFAM" id="SSF52540">
    <property type="entry name" value="P-loop containing nucleoside triphosphate hydrolases"/>
    <property type="match status" value="1"/>
</dbReference>
<feature type="transmembrane region" description="Helical" evidence="7">
    <location>
        <begin position="150"/>
        <end position="171"/>
    </location>
</feature>
<keyword evidence="6 7" id="KW-0472">Membrane</keyword>
<dbReference type="Gene3D" id="1.20.1560.10">
    <property type="entry name" value="ABC transporter type 1, transmembrane domain"/>
    <property type="match status" value="1"/>
</dbReference>
<dbReference type="PROSITE" id="PS00211">
    <property type="entry name" value="ABC_TRANSPORTER_1"/>
    <property type="match status" value="1"/>
</dbReference>
<dbReference type="PANTHER" id="PTHR24221">
    <property type="entry name" value="ATP-BINDING CASSETTE SUB-FAMILY B"/>
    <property type="match status" value="1"/>
</dbReference>
<protein>
    <submittedName>
        <fullName evidence="10">Thiol reductant ABC exporter subunit CydC</fullName>
    </submittedName>
</protein>